<evidence type="ECO:0000256" key="8">
    <source>
        <dbReference type="ARBA" id="ARBA00023047"/>
    </source>
</evidence>
<comment type="subcellular location">
    <subcellularLocation>
        <location evidence="1">Cell outer membrane</location>
        <topology evidence="1">Multi-pass membrane protein</topology>
    </subcellularLocation>
</comment>
<keyword evidence="9" id="KW-0406">Ion transport</keyword>
<dbReference type="InterPro" id="IPR019554">
    <property type="entry name" value="Soluble_ligand-bd"/>
</dbReference>
<accession>A0A2P8DB34</accession>
<protein>
    <submittedName>
        <fullName evidence="20">Protein involved in polysaccharide export with SLBB domain</fullName>
    </submittedName>
</protein>
<dbReference type="InterPro" id="IPR054765">
    <property type="entry name" value="SLBB_dom"/>
</dbReference>
<proteinExistence type="inferred from homology"/>
<keyword evidence="13" id="KW-0998">Cell outer membrane</keyword>
<feature type="domain" description="Soluble ligand binding" evidence="18">
    <location>
        <begin position="396"/>
        <end position="445"/>
    </location>
</feature>
<gene>
    <name evidence="20" type="ORF">B0I18_101592</name>
</gene>
<evidence type="ECO:0000256" key="14">
    <source>
        <dbReference type="ARBA" id="ARBA00023288"/>
    </source>
</evidence>
<keyword evidence="7 16" id="KW-0732">Signal</keyword>
<feature type="domain" description="Soluble ligand binding" evidence="18">
    <location>
        <begin position="314"/>
        <end position="357"/>
    </location>
</feature>
<evidence type="ECO:0000256" key="4">
    <source>
        <dbReference type="ARBA" id="ARBA00022452"/>
    </source>
</evidence>
<keyword evidence="3" id="KW-0813">Transport</keyword>
<dbReference type="Pfam" id="PF10531">
    <property type="entry name" value="SLBB"/>
    <property type="match status" value="3"/>
</dbReference>
<dbReference type="Pfam" id="PF02563">
    <property type="entry name" value="Poly_export"/>
    <property type="match status" value="1"/>
</dbReference>
<dbReference type="PANTHER" id="PTHR33619:SF3">
    <property type="entry name" value="POLYSACCHARIDE EXPORT PROTEIN GFCE-RELATED"/>
    <property type="match status" value="1"/>
</dbReference>
<evidence type="ECO:0000256" key="10">
    <source>
        <dbReference type="ARBA" id="ARBA00023114"/>
    </source>
</evidence>
<keyword evidence="8" id="KW-0625">Polysaccharide transport</keyword>
<feature type="domain" description="SLBB" evidence="19">
    <location>
        <begin position="230"/>
        <end position="307"/>
    </location>
</feature>
<dbReference type="RefSeq" id="WP_106521139.1">
    <property type="nucleotide sequence ID" value="NZ_PYGD01000001.1"/>
</dbReference>
<dbReference type="Proteomes" id="UP000240572">
    <property type="component" value="Unassembled WGS sequence"/>
</dbReference>
<keyword evidence="10" id="KW-0626">Porin</keyword>
<dbReference type="GO" id="GO:0009279">
    <property type="term" value="C:cell outer membrane"/>
    <property type="evidence" value="ECO:0007669"/>
    <property type="project" value="UniProtKB-SubCell"/>
</dbReference>
<evidence type="ECO:0000256" key="15">
    <source>
        <dbReference type="SAM" id="Phobius"/>
    </source>
</evidence>
<evidence type="ECO:0000256" key="9">
    <source>
        <dbReference type="ARBA" id="ARBA00023065"/>
    </source>
</evidence>
<evidence type="ECO:0000256" key="13">
    <source>
        <dbReference type="ARBA" id="ARBA00023237"/>
    </source>
</evidence>
<feature type="signal peptide" evidence="16">
    <location>
        <begin position="1"/>
        <end position="27"/>
    </location>
</feature>
<feature type="domain" description="Soluble ligand binding" evidence="18">
    <location>
        <begin position="486"/>
        <end position="534"/>
    </location>
</feature>
<dbReference type="InterPro" id="IPR003715">
    <property type="entry name" value="Poly_export_N"/>
</dbReference>
<dbReference type="GO" id="GO:0046930">
    <property type="term" value="C:pore complex"/>
    <property type="evidence" value="ECO:0007669"/>
    <property type="project" value="UniProtKB-KW"/>
</dbReference>
<dbReference type="AlphaFoldDB" id="A0A2P8DB34"/>
<dbReference type="GO" id="GO:0015159">
    <property type="term" value="F:polysaccharide transmembrane transporter activity"/>
    <property type="evidence" value="ECO:0007669"/>
    <property type="project" value="InterPro"/>
</dbReference>
<feature type="transmembrane region" description="Helical" evidence="15">
    <location>
        <begin position="795"/>
        <end position="817"/>
    </location>
</feature>
<evidence type="ECO:0000259" key="19">
    <source>
        <dbReference type="Pfam" id="PF22461"/>
    </source>
</evidence>
<evidence type="ECO:0000256" key="7">
    <source>
        <dbReference type="ARBA" id="ARBA00022729"/>
    </source>
</evidence>
<evidence type="ECO:0000259" key="17">
    <source>
        <dbReference type="Pfam" id="PF02563"/>
    </source>
</evidence>
<evidence type="ECO:0000313" key="21">
    <source>
        <dbReference type="Proteomes" id="UP000240572"/>
    </source>
</evidence>
<keyword evidence="11 15" id="KW-0472">Membrane</keyword>
<dbReference type="Gene3D" id="3.10.560.10">
    <property type="entry name" value="Outer membrane lipoprotein wza domain like"/>
    <property type="match status" value="6"/>
</dbReference>
<keyword evidence="5" id="KW-0762">Sugar transport</keyword>
<dbReference type="Pfam" id="PF22461">
    <property type="entry name" value="SLBB_2"/>
    <property type="match status" value="1"/>
</dbReference>
<organism evidence="20 21">
    <name type="scientific">Taibaiella chishuiensis</name>
    <dbReference type="NCBI Taxonomy" id="1434707"/>
    <lineage>
        <taxon>Bacteria</taxon>
        <taxon>Pseudomonadati</taxon>
        <taxon>Bacteroidota</taxon>
        <taxon>Chitinophagia</taxon>
        <taxon>Chitinophagales</taxon>
        <taxon>Chitinophagaceae</taxon>
        <taxon>Taibaiella</taxon>
    </lineage>
</organism>
<keyword evidence="12" id="KW-0564">Palmitate</keyword>
<evidence type="ECO:0000256" key="11">
    <source>
        <dbReference type="ARBA" id="ARBA00023136"/>
    </source>
</evidence>
<reference evidence="20 21" key="1">
    <citation type="submission" date="2018-03" db="EMBL/GenBank/DDBJ databases">
        <title>Genomic Encyclopedia of Type Strains, Phase III (KMG-III): the genomes of soil and plant-associated and newly described type strains.</title>
        <authorList>
            <person name="Whitman W."/>
        </authorList>
    </citation>
    <scope>NUCLEOTIDE SEQUENCE [LARGE SCALE GENOMIC DNA]</scope>
    <source>
        <strain evidence="20 21">CGMCC 1.12700</strain>
    </source>
</reference>
<dbReference type="GO" id="GO:0015288">
    <property type="term" value="F:porin activity"/>
    <property type="evidence" value="ECO:0007669"/>
    <property type="project" value="UniProtKB-KW"/>
</dbReference>
<dbReference type="InterPro" id="IPR049712">
    <property type="entry name" value="Poly_export"/>
</dbReference>
<evidence type="ECO:0000256" key="1">
    <source>
        <dbReference type="ARBA" id="ARBA00004571"/>
    </source>
</evidence>
<evidence type="ECO:0000256" key="6">
    <source>
        <dbReference type="ARBA" id="ARBA00022692"/>
    </source>
</evidence>
<dbReference type="EMBL" id="PYGD01000001">
    <property type="protein sequence ID" value="PSK94436.1"/>
    <property type="molecule type" value="Genomic_DNA"/>
</dbReference>
<comment type="similarity">
    <text evidence="2">Belongs to the BexD/CtrA/VexA family.</text>
</comment>
<keyword evidence="6 15" id="KW-0812">Transmembrane</keyword>
<evidence type="ECO:0000259" key="18">
    <source>
        <dbReference type="Pfam" id="PF10531"/>
    </source>
</evidence>
<keyword evidence="15" id="KW-1133">Transmembrane helix</keyword>
<evidence type="ECO:0000256" key="16">
    <source>
        <dbReference type="SAM" id="SignalP"/>
    </source>
</evidence>
<keyword evidence="14" id="KW-0449">Lipoprotein</keyword>
<dbReference type="GO" id="GO:0006811">
    <property type="term" value="P:monoatomic ion transport"/>
    <property type="evidence" value="ECO:0007669"/>
    <property type="project" value="UniProtKB-KW"/>
</dbReference>
<dbReference type="PANTHER" id="PTHR33619">
    <property type="entry name" value="POLYSACCHARIDE EXPORT PROTEIN GFCE-RELATED"/>
    <property type="match status" value="1"/>
</dbReference>
<dbReference type="Gene3D" id="3.30.1950.10">
    <property type="entry name" value="wza like domain"/>
    <property type="match status" value="1"/>
</dbReference>
<name>A0A2P8DB34_9BACT</name>
<sequence>MSKKYFFNLVRIFCFALFLAIPPVLHAQNIDRQNLSNIKVDELSDVQIMAIRDQILASGQKQEDVEKILIDRGMASEEVTKFKGRMSSLKEGSLDFENKEAAKTINGKKELAFEKPVAKDMGLRIFGSEYFENATSNFAPNTNRPTPQNYIVGPGDKLQINVFGNSVVNWNLEVNAEGSILLPGMGNVFVGGKTIENATQMIKDRLRANSYAIGNGTDVNISLSNIRTIRVNINGEVKRPGPINISSLSTLLNALYESGGPNSIGSLRSIELYRHNSLIRRVDIYDYILRGDKSGDILLEDDDIINVPPYRVRVALEGEVKRPALYEVMPGESLKDVLLFSGGFNDKAYTASVKALQLTDKGKRVKDINASEFDSYVPLKGDHYTVEPILDRFENRVTLNGSVFRPGQFELQAGLTLSELIKRADGLKEDAYPDRGYITRLKGDNTTEVIPFNVKGVVDGTAEDIALKREDIITIPSIFDLRETYKVTIAGSVRRPGSFPYDENITVEDLILRAGGFADGADMKRVEIARRVKDSDRRAKDAKLAEIFNITIDPKLTLAESKFKLQPYDVVSVYSLPGFVTPQIVTIEGEVMMPGSYAMISKDERISDLIKRANGFTAYAYLKGASLKRGDVIETQSDAEKRDLKLAQFRQKQTEATKGAVDANLENPTKRNNFVGIDLEYIIQHPKGRKDAILLNGDVINVPRVLQTVKISGEVFSPITTMYTPNQGLNEYVLNSGGFTEDAFKRKSYVVYANGSIKGTRHFLFFRNYPNIEPGAEIFIPKRKQREKAANTAQMWIGLGTSMASLAAVIFGIITVANNNK</sequence>
<evidence type="ECO:0000256" key="12">
    <source>
        <dbReference type="ARBA" id="ARBA00023139"/>
    </source>
</evidence>
<dbReference type="OrthoDB" id="9808948at2"/>
<feature type="domain" description="Polysaccharide export protein N-terminal" evidence="17">
    <location>
        <begin position="145"/>
        <end position="212"/>
    </location>
</feature>
<comment type="caution">
    <text evidence="20">The sequence shown here is derived from an EMBL/GenBank/DDBJ whole genome shotgun (WGS) entry which is preliminary data.</text>
</comment>
<evidence type="ECO:0000313" key="20">
    <source>
        <dbReference type="EMBL" id="PSK94436.1"/>
    </source>
</evidence>
<evidence type="ECO:0000256" key="5">
    <source>
        <dbReference type="ARBA" id="ARBA00022597"/>
    </source>
</evidence>
<keyword evidence="21" id="KW-1185">Reference proteome</keyword>
<evidence type="ECO:0000256" key="2">
    <source>
        <dbReference type="ARBA" id="ARBA00009450"/>
    </source>
</evidence>
<keyword evidence="4" id="KW-1134">Transmembrane beta strand</keyword>
<evidence type="ECO:0000256" key="3">
    <source>
        <dbReference type="ARBA" id="ARBA00022448"/>
    </source>
</evidence>
<feature type="chain" id="PRO_5015195903" evidence="16">
    <location>
        <begin position="28"/>
        <end position="821"/>
    </location>
</feature>